<feature type="transmembrane region" description="Helical" evidence="14">
    <location>
        <begin position="422"/>
        <end position="441"/>
    </location>
</feature>
<feature type="transmembrane region" description="Helical" evidence="14">
    <location>
        <begin position="121"/>
        <end position="140"/>
    </location>
</feature>
<feature type="transmembrane region" description="Helical" evidence="14">
    <location>
        <begin position="187"/>
        <end position="205"/>
    </location>
</feature>
<dbReference type="EMBL" id="LGTO01000007">
    <property type="protein sequence ID" value="KNE19975.1"/>
    <property type="molecule type" value="Genomic_DNA"/>
</dbReference>
<sequence length="503" mass="55169">MNMYVPLLITLSYMIIAILLGLRASKGKNMNDTENWGVGSRSMGPVMMYLLIGAGGVSAYTFMGSPGWAYAKGVPALYVVVYLTYMGTVAWYFGPKVWELGYKYKHVTQYSAISDRYESKALGALSSIVTSIGILAYAVLQTTGAAYILHVMSYGLIPKWVGVFLSLGVISIYLYRSGLKAIGVTNAFQGGLMFVVSWFVGLWATQQFTGGYSFRAIFERVQADIPSFLTLPGGVSDMNVTFWSTSILISVFSIWQTHWIQWMGASSKQSIRRAATLLPTFYIVLITMIVVGFIGIFIYPNLASPDTIAIQLAIDHMPAVVAGLLGAGTLAAAMSSSEPCIHATALSYSKDILQPLLRWNDTTSGKWTRRLIFPIMVCIIAPISIMEPASLVYILLIGYGFIGQAFPAIIGMFFWPRATKHGAFWGLFTGFIVTVIFSFLVPHPLGIHAGIWGLSINITVFIIVSLVTKPASGETIERFFPDMTEELFTENRNELSGAKLSKL</sequence>
<feature type="transmembrane region" description="Helical" evidence="14">
    <location>
        <begin position="367"/>
        <end position="385"/>
    </location>
</feature>
<dbReference type="Proteomes" id="UP000036780">
    <property type="component" value="Unassembled WGS sequence"/>
</dbReference>
<dbReference type="RefSeq" id="WP_050352542.1">
    <property type="nucleotide sequence ID" value="NZ_CP073011.1"/>
</dbReference>
<dbReference type="Gene3D" id="1.20.1730.10">
    <property type="entry name" value="Sodium/glucose cotransporter"/>
    <property type="match status" value="1"/>
</dbReference>
<feature type="transmembrane region" description="Helical" evidence="14">
    <location>
        <begin position="75"/>
        <end position="94"/>
    </location>
</feature>
<dbReference type="GeneID" id="66870910"/>
<evidence type="ECO:0000256" key="6">
    <source>
        <dbReference type="ARBA" id="ARBA00022847"/>
    </source>
</evidence>
<feature type="transmembrane region" description="Helical" evidence="14">
    <location>
        <begin position="447"/>
        <end position="468"/>
    </location>
</feature>
<accession>A0A0L0QMX9</accession>
<comment type="similarity">
    <text evidence="2 13">Belongs to the sodium:solute symporter (SSF) (TC 2.A.21) family.</text>
</comment>
<dbReference type="InterPro" id="IPR038377">
    <property type="entry name" value="Na/Glc_symporter_sf"/>
</dbReference>
<name>A0A0L0QMX9_VIRPA</name>
<dbReference type="PATRIC" id="fig|1473.5.peg.1969"/>
<keyword evidence="7 14" id="KW-1133">Transmembrane helix</keyword>
<keyword evidence="3" id="KW-0813">Transport</keyword>
<evidence type="ECO:0000256" key="9">
    <source>
        <dbReference type="ARBA" id="ARBA00023065"/>
    </source>
</evidence>
<dbReference type="AlphaFoldDB" id="A0A0L0QMX9"/>
<dbReference type="PANTHER" id="PTHR48086">
    <property type="entry name" value="SODIUM/PROLINE SYMPORTER-RELATED"/>
    <property type="match status" value="1"/>
</dbReference>
<keyword evidence="11" id="KW-0739">Sodium transport</keyword>
<protein>
    <submittedName>
        <fullName evidence="15">Sodium:solute symporter</fullName>
    </submittedName>
</protein>
<feature type="transmembrane region" description="Helical" evidence="14">
    <location>
        <begin position="6"/>
        <end position="25"/>
    </location>
</feature>
<dbReference type="InterPro" id="IPR050277">
    <property type="entry name" value="Sodium:Solute_Symporter"/>
</dbReference>
<dbReference type="PANTHER" id="PTHR48086:SF3">
    <property type="entry name" value="SODIUM_PROLINE SYMPORTER"/>
    <property type="match status" value="1"/>
</dbReference>
<keyword evidence="8" id="KW-0915">Sodium</keyword>
<comment type="subcellular location">
    <subcellularLocation>
        <location evidence="1">Cell membrane</location>
        <topology evidence="1">Multi-pass membrane protein</topology>
    </subcellularLocation>
</comment>
<organism evidence="15 16">
    <name type="scientific">Virgibacillus pantothenticus</name>
    <dbReference type="NCBI Taxonomy" id="1473"/>
    <lineage>
        <taxon>Bacteria</taxon>
        <taxon>Bacillati</taxon>
        <taxon>Bacillota</taxon>
        <taxon>Bacilli</taxon>
        <taxon>Bacillales</taxon>
        <taxon>Bacillaceae</taxon>
        <taxon>Virgibacillus</taxon>
    </lineage>
</organism>
<evidence type="ECO:0000256" key="14">
    <source>
        <dbReference type="SAM" id="Phobius"/>
    </source>
</evidence>
<dbReference type="OrthoDB" id="9810181at2"/>
<evidence type="ECO:0000313" key="16">
    <source>
        <dbReference type="Proteomes" id="UP000036780"/>
    </source>
</evidence>
<evidence type="ECO:0000256" key="7">
    <source>
        <dbReference type="ARBA" id="ARBA00022989"/>
    </source>
</evidence>
<keyword evidence="6" id="KW-0769">Symport</keyword>
<feature type="transmembrane region" description="Helical" evidence="14">
    <location>
        <begin position="152"/>
        <end position="175"/>
    </location>
</feature>
<keyword evidence="16" id="KW-1185">Reference proteome</keyword>
<dbReference type="GO" id="GO:0015293">
    <property type="term" value="F:symporter activity"/>
    <property type="evidence" value="ECO:0007669"/>
    <property type="project" value="UniProtKB-KW"/>
</dbReference>
<evidence type="ECO:0000256" key="3">
    <source>
        <dbReference type="ARBA" id="ARBA00022448"/>
    </source>
</evidence>
<evidence type="ECO:0000256" key="5">
    <source>
        <dbReference type="ARBA" id="ARBA00022692"/>
    </source>
</evidence>
<feature type="transmembrane region" description="Helical" evidence="14">
    <location>
        <begin position="240"/>
        <end position="260"/>
    </location>
</feature>
<keyword evidence="9" id="KW-0406">Ion transport</keyword>
<evidence type="ECO:0000256" key="13">
    <source>
        <dbReference type="RuleBase" id="RU362091"/>
    </source>
</evidence>
<feature type="transmembrane region" description="Helical" evidence="14">
    <location>
        <begin position="391"/>
        <end position="415"/>
    </location>
</feature>
<dbReference type="PROSITE" id="PS50283">
    <property type="entry name" value="NA_SOLUT_SYMP_3"/>
    <property type="match status" value="1"/>
</dbReference>
<gene>
    <name evidence="15" type="ORF">AFK71_16370</name>
</gene>
<evidence type="ECO:0000256" key="8">
    <source>
        <dbReference type="ARBA" id="ARBA00023053"/>
    </source>
</evidence>
<evidence type="ECO:0000256" key="12">
    <source>
        <dbReference type="ARBA" id="ARBA00033708"/>
    </source>
</evidence>
<dbReference type="GO" id="GO:0005886">
    <property type="term" value="C:plasma membrane"/>
    <property type="evidence" value="ECO:0007669"/>
    <property type="project" value="UniProtKB-SubCell"/>
</dbReference>
<evidence type="ECO:0000313" key="15">
    <source>
        <dbReference type="EMBL" id="KNE19975.1"/>
    </source>
</evidence>
<dbReference type="GO" id="GO:0006814">
    <property type="term" value="P:sodium ion transport"/>
    <property type="evidence" value="ECO:0007669"/>
    <property type="project" value="UniProtKB-KW"/>
</dbReference>
<evidence type="ECO:0000256" key="11">
    <source>
        <dbReference type="ARBA" id="ARBA00023201"/>
    </source>
</evidence>
<evidence type="ECO:0000256" key="1">
    <source>
        <dbReference type="ARBA" id="ARBA00004651"/>
    </source>
</evidence>
<keyword evidence="4" id="KW-1003">Cell membrane</keyword>
<evidence type="ECO:0000256" key="4">
    <source>
        <dbReference type="ARBA" id="ARBA00022475"/>
    </source>
</evidence>
<dbReference type="Pfam" id="PF00474">
    <property type="entry name" value="SSF"/>
    <property type="match status" value="1"/>
</dbReference>
<feature type="transmembrane region" description="Helical" evidence="14">
    <location>
        <begin position="46"/>
        <end position="63"/>
    </location>
</feature>
<reference evidence="16" key="1">
    <citation type="submission" date="2015-07" db="EMBL/GenBank/DDBJ databases">
        <title>Fjat-10053 dsm26.</title>
        <authorList>
            <person name="Liu B."/>
            <person name="Wang J."/>
            <person name="Zhu Y."/>
            <person name="Liu G."/>
            <person name="Chen Q."/>
            <person name="Chen Z."/>
            <person name="Lan J."/>
            <person name="Che J."/>
            <person name="Ge C."/>
            <person name="Shi H."/>
            <person name="Pan Z."/>
            <person name="Liu X."/>
        </authorList>
    </citation>
    <scope>NUCLEOTIDE SEQUENCE [LARGE SCALE GENOMIC DNA]</scope>
    <source>
        <strain evidence="16">DSM 26</strain>
    </source>
</reference>
<dbReference type="InterPro" id="IPR001734">
    <property type="entry name" value="Na/solute_symporter"/>
</dbReference>
<comment type="catalytic activity">
    <reaction evidence="12">
        <text>L-proline(in) + Na(+)(in) = L-proline(out) + Na(+)(out)</text>
        <dbReference type="Rhea" id="RHEA:28967"/>
        <dbReference type="ChEBI" id="CHEBI:29101"/>
        <dbReference type="ChEBI" id="CHEBI:60039"/>
    </reaction>
</comment>
<feature type="transmembrane region" description="Helical" evidence="14">
    <location>
        <begin position="281"/>
        <end position="302"/>
    </location>
</feature>
<feature type="transmembrane region" description="Helical" evidence="14">
    <location>
        <begin position="308"/>
        <end position="333"/>
    </location>
</feature>
<evidence type="ECO:0000256" key="2">
    <source>
        <dbReference type="ARBA" id="ARBA00006434"/>
    </source>
</evidence>
<keyword evidence="5 14" id="KW-0812">Transmembrane</keyword>
<dbReference type="CDD" id="cd10322">
    <property type="entry name" value="SLC5sbd"/>
    <property type="match status" value="1"/>
</dbReference>
<proteinExistence type="inferred from homology"/>
<comment type="caution">
    <text evidence="15">The sequence shown here is derived from an EMBL/GenBank/DDBJ whole genome shotgun (WGS) entry which is preliminary data.</text>
</comment>
<evidence type="ECO:0000256" key="10">
    <source>
        <dbReference type="ARBA" id="ARBA00023136"/>
    </source>
</evidence>
<keyword evidence="10 14" id="KW-0472">Membrane</keyword>